<feature type="transmembrane region" description="Helical" evidence="5">
    <location>
        <begin position="176"/>
        <end position="201"/>
    </location>
</feature>
<name>A0A812SGY5_9DINO</name>
<feature type="transmembrane region" description="Helical" evidence="5">
    <location>
        <begin position="76"/>
        <end position="93"/>
    </location>
</feature>
<proteinExistence type="predicted"/>
<evidence type="ECO:0000256" key="4">
    <source>
        <dbReference type="ARBA" id="ARBA00023136"/>
    </source>
</evidence>
<dbReference type="PANTHER" id="PTHR11040:SF44">
    <property type="entry name" value="PROTEIN ZNTC-RELATED"/>
    <property type="match status" value="1"/>
</dbReference>
<feature type="transmembrane region" description="Helical" evidence="5">
    <location>
        <begin position="12"/>
        <end position="30"/>
    </location>
</feature>
<dbReference type="GO" id="GO:0005385">
    <property type="term" value="F:zinc ion transmembrane transporter activity"/>
    <property type="evidence" value="ECO:0007669"/>
    <property type="project" value="TreeGrafter"/>
</dbReference>
<evidence type="ECO:0000256" key="3">
    <source>
        <dbReference type="ARBA" id="ARBA00022989"/>
    </source>
</evidence>
<keyword evidence="2 5" id="KW-0812">Transmembrane</keyword>
<comment type="subcellular location">
    <subcellularLocation>
        <location evidence="1">Membrane</location>
        <topology evidence="1">Multi-pass membrane protein</topology>
    </subcellularLocation>
</comment>
<protein>
    <submittedName>
        <fullName evidence="6">ZIP5 protein</fullName>
    </submittedName>
</protein>
<feature type="transmembrane region" description="Helical" evidence="5">
    <location>
        <begin position="244"/>
        <end position="263"/>
    </location>
</feature>
<organism evidence="6 7">
    <name type="scientific">Symbiodinium natans</name>
    <dbReference type="NCBI Taxonomy" id="878477"/>
    <lineage>
        <taxon>Eukaryota</taxon>
        <taxon>Sar</taxon>
        <taxon>Alveolata</taxon>
        <taxon>Dinophyceae</taxon>
        <taxon>Suessiales</taxon>
        <taxon>Symbiodiniaceae</taxon>
        <taxon>Symbiodinium</taxon>
    </lineage>
</organism>
<sequence>MVMDTADLRWIATGMILIVSFAGVGCPFLAMRTNEKLLHSTFFQLMRVLCTGLVVSVALLHVLADGQDYLRNVSEYPVADAAALVGIFLMVAIKEMGTMALHYLKPPNKNGVEECLLNKEADHGFGHTHGLPSIELHDLDLAGQPLRRFVVYMMEVSIMVHSVLVGLALGVLKKRVAILCLTAALLFHQFFEGLALGAVAVKNGFSFRCSWHLFLTFTLACPIGAVLGIFFADQYDPEDYRTAWTLGVLNALAAGTLLHIGLVELLPEDFRECSGCRNTPPRWANLLALFVGGTIMAVLAVWA</sequence>
<dbReference type="OrthoDB" id="448280at2759"/>
<keyword evidence="4 5" id="KW-0472">Membrane</keyword>
<reference evidence="6" key="1">
    <citation type="submission" date="2021-02" db="EMBL/GenBank/DDBJ databases">
        <authorList>
            <person name="Dougan E. K."/>
            <person name="Rhodes N."/>
            <person name="Thang M."/>
            <person name="Chan C."/>
        </authorList>
    </citation>
    <scope>NUCLEOTIDE SEQUENCE</scope>
</reference>
<feature type="transmembrane region" description="Helical" evidence="5">
    <location>
        <begin position="283"/>
        <end position="302"/>
    </location>
</feature>
<evidence type="ECO:0000256" key="2">
    <source>
        <dbReference type="ARBA" id="ARBA00022692"/>
    </source>
</evidence>
<keyword evidence="7" id="KW-1185">Reference proteome</keyword>
<dbReference type="EMBL" id="CAJNDS010002455">
    <property type="protein sequence ID" value="CAE7482979.1"/>
    <property type="molecule type" value="Genomic_DNA"/>
</dbReference>
<accession>A0A812SGY5</accession>
<evidence type="ECO:0000313" key="7">
    <source>
        <dbReference type="Proteomes" id="UP000604046"/>
    </source>
</evidence>
<keyword evidence="3 5" id="KW-1133">Transmembrane helix</keyword>
<evidence type="ECO:0000256" key="5">
    <source>
        <dbReference type="SAM" id="Phobius"/>
    </source>
</evidence>
<feature type="transmembrane region" description="Helical" evidence="5">
    <location>
        <begin position="213"/>
        <end position="232"/>
    </location>
</feature>
<dbReference type="GO" id="GO:0005886">
    <property type="term" value="C:plasma membrane"/>
    <property type="evidence" value="ECO:0007669"/>
    <property type="project" value="TreeGrafter"/>
</dbReference>
<dbReference type="PANTHER" id="PTHR11040">
    <property type="entry name" value="ZINC/IRON TRANSPORTER"/>
    <property type="match status" value="1"/>
</dbReference>
<evidence type="ECO:0000313" key="6">
    <source>
        <dbReference type="EMBL" id="CAE7482979.1"/>
    </source>
</evidence>
<feature type="transmembrane region" description="Helical" evidence="5">
    <location>
        <begin position="42"/>
        <end position="64"/>
    </location>
</feature>
<gene>
    <name evidence="6" type="primary">ZIP5</name>
    <name evidence="6" type="ORF">SNAT2548_LOCUS27111</name>
</gene>
<dbReference type="InterPro" id="IPR003689">
    <property type="entry name" value="ZIP"/>
</dbReference>
<feature type="transmembrane region" description="Helical" evidence="5">
    <location>
        <begin position="149"/>
        <end position="170"/>
    </location>
</feature>
<dbReference type="Proteomes" id="UP000604046">
    <property type="component" value="Unassembled WGS sequence"/>
</dbReference>
<comment type="caution">
    <text evidence="6">The sequence shown here is derived from an EMBL/GenBank/DDBJ whole genome shotgun (WGS) entry which is preliminary data.</text>
</comment>
<evidence type="ECO:0000256" key="1">
    <source>
        <dbReference type="ARBA" id="ARBA00004141"/>
    </source>
</evidence>
<dbReference type="Pfam" id="PF02535">
    <property type="entry name" value="Zip"/>
    <property type="match status" value="1"/>
</dbReference>
<dbReference type="AlphaFoldDB" id="A0A812SGY5"/>